<gene>
    <name evidence="1" type="ORF">B0F88_11269</name>
</gene>
<reference evidence="1 2" key="1">
    <citation type="submission" date="2018-02" db="EMBL/GenBank/DDBJ databases">
        <title>Subsurface microbial communities from deep shales in Ohio and West Virginia, USA.</title>
        <authorList>
            <person name="Wrighton K."/>
        </authorList>
    </citation>
    <scope>NUCLEOTIDE SEQUENCE [LARGE SCALE GENOMIC DNA]</scope>
    <source>
        <strain evidence="1 2">OWC-G53F</strain>
    </source>
</reference>
<dbReference type="RefSeq" id="WP_104424664.1">
    <property type="nucleotide sequence ID" value="NZ_PTIY01000012.1"/>
</dbReference>
<comment type="caution">
    <text evidence="1">The sequence shown here is derived from an EMBL/GenBank/DDBJ whole genome shotgun (WGS) entry which is preliminary data.</text>
</comment>
<organism evidence="1 2">
    <name type="scientific">Methylobacter tundripaludum</name>
    <dbReference type="NCBI Taxonomy" id="173365"/>
    <lineage>
        <taxon>Bacteria</taxon>
        <taxon>Pseudomonadati</taxon>
        <taxon>Pseudomonadota</taxon>
        <taxon>Gammaproteobacteria</taxon>
        <taxon>Methylococcales</taxon>
        <taxon>Methylococcaceae</taxon>
        <taxon>Methylobacter</taxon>
    </lineage>
</organism>
<protein>
    <submittedName>
        <fullName evidence="1">Uncharacterized protein</fullName>
    </submittedName>
</protein>
<dbReference type="Pfam" id="PF20572">
    <property type="entry name" value="DUF6781"/>
    <property type="match status" value="1"/>
</dbReference>
<dbReference type="Proteomes" id="UP000238071">
    <property type="component" value="Unassembled WGS sequence"/>
</dbReference>
<dbReference type="OrthoDB" id="5568124at2"/>
<dbReference type="InterPro" id="IPR046708">
    <property type="entry name" value="DUF6781"/>
</dbReference>
<dbReference type="AlphaFoldDB" id="A0A2S6GST5"/>
<dbReference type="EMBL" id="PTIY01000012">
    <property type="protein sequence ID" value="PPK68237.1"/>
    <property type="molecule type" value="Genomic_DNA"/>
</dbReference>
<evidence type="ECO:0000313" key="2">
    <source>
        <dbReference type="Proteomes" id="UP000238071"/>
    </source>
</evidence>
<accession>A0A2S6GST5</accession>
<proteinExistence type="predicted"/>
<sequence>MTETNQQQDVKDAVRAAVKSGDDVHQQVKDITLKALTKRQLDIENIKSVTEAVIKGTNEGMTDHGKHGKEVFMQAATALDDALATAAEASALAVEEAASKVAEYSEHDFNDAIKDIQDMEGMFIDTLEKVAKDSNQVVADIIGDFIAHTRQNGTSVGEQTLIALDALKDLPKISKDIIISSTVATTSTLAQIGSGILLGIAESLKPSHSNK</sequence>
<evidence type="ECO:0000313" key="1">
    <source>
        <dbReference type="EMBL" id="PPK68237.1"/>
    </source>
</evidence>
<keyword evidence="2" id="KW-1185">Reference proteome</keyword>
<name>A0A2S6GST5_9GAMM</name>